<dbReference type="AlphaFoldDB" id="A0ABD0UPN3"/>
<protein>
    <submittedName>
        <fullName evidence="1">Uncharacterized protein</fullName>
    </submittedName>
</protein>
<organism evidence="1 2">
    <name type="scientific">Dendrobium thyrsiflorum</name>
    <name type="common">Pinecone-like raceme dendrobium</name>
    <name type="synonym">Orchid</name>
    <dbReference type="NCBI Taxonomy" id="117978"/>
    <lineage>
        <taxon>Eukaryota</taxon>
        <taxon>Viridiplantae</taxon>
        <taxon>Streptophyta</taxon>
        <taxon>Embryophyta</taxon>
        <taxon>Tracheophyta</taxon>
        <taxon>Spermatophyta</taxon>
        <taxon>Magnoliopsida</taxon>
        <taxon>Liliopsida</taxon>
        <taxon>Asparagales</taxon>
        <taxon>Orchidaceae</taxon>
        <taxon>Epidendroideae</taxon>
        <taxon>Malaxideae</taxon>
        <taxon>Dendrobiinae</taxon>
        <taxon>Dendrobium</taxon>
    </lineage>
</organism>
<evidence type="ECO:0000313" key="1">
    <source>
        <dbReference type="EMBL" id="KAL0914528.1"/>
    </source>
</evidence>
<reference evidence="1 2" key="1">
    <citation type="journal article" date="2024" name="Plant Biotechnol. J.">
        <title>Dendrobium thyrsiflorum genome and its molecular insights into genes involved in important horticultural traits.</title>
        <authorList>
            <person name="Chen B."/>
            <person name="Wang J.Y."/>
            <person name="Zheng P.J."/>
            <person name="Li K.L."/>
            <person name="Liang Y.M."/>
            <person name="Chen X.F."/>
            <person name="Zhang C."/>
            <person name="Zhao X."/>
            <person name="He X."/>
            <person name="Zhang G.Q."/>
            <person name="Liu Z.J."/>
            <person name="Xu Q."/>
        </authorList>
    </citation>
    <scope>NUCLEOTIDE SEQUENCE [LARGE SCALE GENOMIC DNA]</scope>
    <source>
        <strain evidence="1">GZMU011</strain>
    </source>
</reference>
<proteinExistence type="predicted"/>
<name>A0ABD0UPN3_DENTH</name>
<dbReference type="EMBL" id="JANQDX010000012">
    <property type="protein sequence ID" value="KAL0914528.1"/>
    <property type="molecule type" value="Genomic_DNA"/>
</dbReference>
<sequence>MVYERLVNELIATAGINLGDGYSATTVVTAEEPCFILSGQRKRVN</sequence>
<dbReference type="Proteomes" id="UP001552299">
    <property type="component" value="Unassembled WGS sequence"/>
</dbReference>
<accession>A0ABD0UPN3</accession>
<comment type="caution">
    <text evidence="1">The sequence shown here is derived from an EMBL/GenBank/DDBJ whole genome shotgun (WGS) entry which is preliminary data.</text>
</comment>
<gene>
    <name evidence="1" type="ORF">M5K25_014883</name>
</gene>
<keyword evidence="2" id="KW-1185">Reference proteome</keyword>
<evidence type="ECO:0000313" key="2">
    <source>
        <dbReference type="Proteomes" id="UP001552299"/>
    </source>
</evidence>